<evidence type="ECO:0000313" key="2">
    <source>
        <dbReference type="EMBL" id="TXD70740.1"/>
    </source>
</evidence>
<evidence type="ECO:0008006" key="4">
    <source>
        <dbReference type="Google" id="ProtNLM"/>
    </source>
</evidence>
<dbReference type="Proteomes" id="UP000321945">
    <property type="component" value="Unassembled WGS sequence"/>
</dbReference>
<keyword evidence="1" id="KW-1133">Transmembrane helix</keyword>
<evidence type="ECO:0000256" key="1">
    <source>
        <dbReference type="SAM" id="Phobius"/>
    </source>
</evidence>
<reference evidence="2 3" key="1">
    <citation type="submission" date="2019-08" db="EMBL/GenBank/DDBJ databases">
        <title>Genome of Aequorivita lipolytica Y10-2 (type strain).</title>
        <authorList>
            <person name="Bowman J.P."/>
        </authorList>
    </citation>
    <scope>NUCLEOTIDE SEQUENCE [LARGE SCALE GENOMIC DNA]</scope>
    <source>
        <strain evidence="2 3">Y10-2</strain>
    </source>
</reference>
<proteinExistence type="predicted"/>
<sequence length="90" mass="9911">MMKLNIKKLGFAIGITGALLYLGCIVIMLTVGHEGSVKFFNSLLHGLDVSTIMRMDIPLWEAGLGIIQTFILGWLVGACIASLYNWQIKK</sequence>
<dbReference type="EMBL" id="VORU01000001">
    <property type="protein sequence ID" value="TXD70740.1"/>
    <property type="molecule type" value="Genomic_DNA"/>
</dbReference>
<name>A0A5C6YTE9_9FLAO</name>
<protein>
    <recommendedName>
        <fullName evidence="4">DUF4199 domain-containing protein</fullName>
    </recommendedName>
</protein>
<comment type="caution">
    <text evidence="2">The sequence shown here is derived from an EMBL/GenBank/DDBJ whole genome shotgun (WGS) entry which is preliminary data.</text>
</comment>
<evidence type="ECO:0000313" key="3">
    <source>
        <dbReference type="Proteomes" id="UP000321945"/>
    </source>
</evidence>
<keyword evidence="1" id="KW-0472">Membrane</keyword>
<feature type="transmembrane region" description="Helical" evidence="1">
    <location>
        <begin position="9"/>
        <end position="31"/>
    </location>
</feature>
<keyword evidence="1" id="KW-0812">Transmembrane</keyword>
<dbReference type="InterPro" id="IPR044020">
    <property type="entry name" value="DUF5676"/>
</dbReference>
<dbReference type="AlphaFoldDB" id="A0A5C6YTE9"/>
<accession>A0A5C6YTE9</accession>
<organism evidence="2 3">
    <name type="scientific">Aequorivita lipolytica</name>
    <dbReference type="NCBI Taxonomy" id="153267"/>
    <lineage>
        <taxon>Bacteria</taxon>
        <taxon>Pseudomonadati</taxon>
        <taxon>Bacteroidota</taxon>
        <taxon>Flavobacteriia</taxon>
        <taxon>Flavobacteriales</taxon>
        <taxon>Flavobacteriaceae</taxon>
        <taxon>Aequorivita</taxon>
    </lineage>
</organism>
<keyword evidence="3" id="KW-1185">Reference proteome</keyword>
<dbReference type="Pfam" id="PF18926">
    <property type="entry name" value="DUF5676"/>
    <property type="match status" value="1"/>
</dbReference>
<dbReference type="OrthoDB" id="839845at2"/>
<gene>
    <name evidence="2" type="ORF">ESV24_01195</name>
</gene>
<feature type="transmembrane region" description="Helical" evidence="1">
    <location>
        <begin position="62"/>
        <end position="84"/>
    </location>
</feature>